<dbReference type="InterPro" id="IPR022087">
    <property type="entry name" value="DA1-like_dom"/>
</dbReference>
<dbReference type="Pfam" id="PF12315">
    <property type="entry name" value="DA1-like"/>
    <property type="match status" value="1"/>
</dbReference>
<dbReference type="STRING" id="3076.A0A2P6TTF1"/>
<dbReference type="InterPro" id="IPR045218">
    <property type="entry name" value="DA1-like"/>
</dbReference>
<sequence length="275" mass="31040">MGWVYGTDKMWGDKCCPGHWSDGAQRCISCRRFIPRNERFLVLDAGRKACCRCFETLVVTHQDAQPVYQNVRRFFASQGMQLRQPPPVYVLDSSNMAGRSGDALRRCGVWSGVAAGLFQPVGVPTIRTVQYVQQTPHGPRVVYQHQQLGPQVVQARAIFLRYGMSRLQAGSVLAHEHMHACLQVGTRADQPLPIWMEEGMCQLAAYLYLEDLLDRGSLSQPGRTLCKVLMEGLRDETNPVYGGGFRAAHRAWTGMQWRGLSHMVAYMRQHGRFPT</sequence>
<dbReference type="Proteomes" id="UP000239899">
    <property type="component" value="Unassembled WGS sequence"/>
</dbReference>
<protein>
    <submittedName>
        <fullName evidence="2">DA1 isoform X1</fullName>
    </submittedName>
</protein>
<dbReference type="EMBL" id="LHPG02000007">
    <property type="protein sequence ID" value="PRW57350.1"/>
    <property type="molecule type" value="Genomic_DNA"/>
</dbReference>
<comment type="caution">
    <text evidence="2">The sequence shown here is derived from an EMBL/GenBank/DDBJ whole genome shotgun (WGS) entry which is preliminary data.</text>
</comment>
<gene>
    <name evidence="2" type="ORF">C2E21_4203</name>
</gene>
<accession>A0A2P6TTF1</accession>
<evidence type="ECO:0000259" key="1">
    <source>
        <dbReference type="Pfam" id="PF12315"/>
    </source>
</evidence>
<reference evidence="2 3" key="1">
    <citation type="journal article" date="2018" name="Plant J.">
        <title>Genome sequences of Chlorella sorokiniana UTEX 1602 and Micractinium conductrix SAG 241.80: implications to maltose excretion by a green alga.</title>
        <authorList>
            <person name="Arriola M.B."/>
            <person name="Velmurugan N."/>
            <person name="Zhang Y."/>
            <person name="Plunkett M.H."/>
            <person name="Hondzo H."/>
            <person name="Barney B.M."/>
        </authorList>
    </citation>
    <scope>NUCLEOTIDE SEQUENCE [LARGE SCALE GENOMIC DNA]</scope>
    <source>
        <strain evidence="3">UTEX 1602</strain>
    </source>
</reference>
<dbReference type="PANTHER" id="PTHR24209">
    <property type="entry name" value="PROTEIN DA1-RELATED 2"/>
    <property type="match status" value="1"/>
</dbReference>
<dbReference type="OrthoDB" id="992956at2759"/>
<keyword evidence="3" id="KW-1185">Reference proteome</keyword>
<organism evidence="2 3">
    <name type="scientific">Chlorella sorokiniana</name>
    <name type="common">Freshwater green alga</name>
    <dbReference type="NCBI Taxonomy" id="3076"/>
    <lineage>
        <taxon>Eukaryota</taxon>
        <taxon>Viridiplantae</taxon>
        <taxon>Chlorophyta</taxon>
        <taxon>core chlorophytes</taxon>
        <taxon>Trebouxiophyceae</taxon>
        <taxon>Chlorellales</taxon>
        <taxon>Chlorellaceae</taxon>
        <taxon>Chlorella clade</taxon>
        <taxon>Chlorella</taxon>
    </lineage>
</organism>
<feature type="domain" description="Protein DA1-like" evidence="1">
    <location>
        <begin position="127"/>
        <end position="213"/>
    </location>
</feature>
<dbReference type="AlphaFoldDB" id="A0A2P6TTF1"/>
<dbReference type="PANTHER" id="PTHR24209:SF7">
    <property type="entry name" value="PROTEIN DA1-RELATED 2"/>
    <property type="match status" value="1"/>
</dbReference>
<evidence type="ECO:0000313" key="2">
    <source>
        <dbReference type="EMBL" id="PRW57350.1"/>
    </source>
</evidence>
<proteinExistence type="predicted"/>
<name>A0A2P6TTF1_CHLSO</name>
<evidence type="ECO:0000313" key="3">
    <source>
        <dbReference type="Proteomes" id="UP000239899"/>
    </source>
</evidence>